<comment type="caution">
    <text evidence="2">The sequence shown here is derived from an EMBL/GenBank/DDBJ whole genome shotgun (WGS) entry which is preliminary data.</text>
</comment>
<feature type="domain" description="Helix-turn-helix" evidence="1">
    <location>
        <begin position="2"/>
        <end position="50"/>
    </location>
</feature>
<sequence>MYLTIKETAEYLALPESYVAALIREKRIRAVSDGEQYLINKEQFNQHFEQLEKAKQLLEIWRNEPIPEDYDVKDED</sequence>
<organism evidence="2 3">
    <name type="scientific">Scopulibacillus cellulosilyticus</name>
    <dbReference type="NCBI Taxonomy" id="2665665"/>
    <lineage>
        <taxon>Bacteria</taxon>
        <taxon>Bacillati</taxon>
        <taxon>Bacillota</taxon>
        <taxon>Bacilli</taxon>
        <taxon>Bacillales</taxon>
        <taxon>Sporolactobacillaceae</taxon>
        <taxon>Scopulibacillus</taxon>
    </lineage>
</organism>
<proteinExistence type="predicted"/>
<gene>
    <name evidence="2" type="ORF">ACFQRG_06865</name>
</gene>
<dbReference type="Proteomes" id="UP001596505">
    <property type="component" value="Unassembled WGS sequence"/>
</dbReference>
<keyword evidence="3" id="KW-1185">Reference proteome</keyword>
<reference evidence="3" key="1">
    <citation type="journal article" date="2019" name="Int. J. Syst. Evol. Microbiol.">
        <title>The Global Catalogue of Microorganisms (GCM) 10K type strain sequencing project: providing services to taxonomists for standard genome sequencing and annotation.</title>
        <authorList>
            <consortium name="The Broad Institute Genomics Platform"/>
            <consortium name="The Broad Institute Genome Sequencing Center for Infectious Disease"/>
            <person name="Wu L."/>
            <person name="Ma J."/>
        </authorList>
    </citation>
    <scope>NUCLEOTIDE SEQUENCE [LARGE SCALE GENOMIC DNA]</scope>
    <source>
        <strain evidence="3">CGMCC 1.16305</strain>
    </source>
</reference>
<dbReference type="EMBL" id="JBHTCO010000005">
    <property type="protein sequence ID" value="MFC7392705.1"/>
    <property type="molecule type" value="Genomic_DNA"/>
</dbReference>
<accession>A0ABW2PWP1</accession>
<evidence type="ECO:0000313" key="3">
    <source>
        <dbReference type="Proteomes" id="UP001596505"/>
    </source>
</evidence>
<dbReference type="RefSeq" id="WP_380965123.1">
    <property type="nucleotide sequence ID" value="NZ_JBHTCO010000005.1"/>
</dbReference>
<protein>
    <submittedName>
        <fullName evidence="2">Excisionase family DNA-binding protein</fullName>
    </submittedName>
</protein>
<evidence type="ECO:0000259" key="1">
    <source>
        <dbReference type="Pfam" id="PF12728"/>
    </source>
</evidence>
<evidence type="ECO:0000313" key="2">
    <source>
        <dbReference type="EMBL" id="MFC7392705.1"/>
    </source>
</evidence>
<dbReference type="Pfam" id="PF12728">
    <property type="entry name" value="HTH_17"/>
    <property type="match status" value="1"/>
</dbReference>
<keyword evidence="2" id="KW-0238">DNA-binding</keyword>
<dbReference type="NCBIfam" id="TIGR01764">
    <property type="entry name" value="excise"/>
    <property type="match status" value="1"/>
</dbReference>
<name>A0ABW2PWP1_9BACL</name>
<dbReference type="GO" id="GO:0003677">
    <property type="term" value="F:DNA binding"/>
    <property type="evidence" value="ECO:0007669"/>
    <property type="project" value="UniProtKB-KW"/>
</dbReference>
<dbReference type="InterPro" id="IPR010093">
    <property type="entry name" value="SinI_DNA-bd"/>
</dbReference>
<dbReference type="InterPro" id="IPR041657">
    <property type="entry name" value="HTH_17"/>
</dbReference>